<protein>
    <recommendedName>
        <fullName evidence="6">Apyrase</fullName>
    </recommendedName>
</protein>
<proteinExistence type="inferred from homology"/>
<dbReference type="Gene3D" id="3.30.420.150">
    <property type="entry name" value="Exopolyphosphatase. Domain 2"/>
    <property type="match status" value="1"/>
</dbReference>
<evidence type="ECO:0008006" key="6">
    <source>
        <dbReference type="Google" id="ProtNLM"/>
    </source>
</evidence>
<dbReference type="HOGENOM" id="CLU_1047124_0_0_1"/>
<dbReference type="Proteomes" id="UP000017836">
    <property type="component" value="Unassembled WGS sequence"/>
</dbReference>
<evidence type="ECO:0000256" key="2">
    <source>
        <dbReference type="ARBA" id="ARBA00022801"/>
    </source>
</evidence>
<evidence type="ECO:0000313" key="5">
    <source>
        <dbReference type="Proteomes" id="UP000017836"/>
    </source>
</evidence>
<dbReference type="Pfam" id="PF01150">
    <property type="entry name" value="GDA1_CD39"/>
    <property type="match status" value="1"/>
</dbReference>
<name>W1P547_AMBTC</name>
<dbReference type="PANTHER" id="PTHR11782">
    <property type="entry name" value="ADENOSINE/GUANOSINE DIPHOSPHATASE"/>
    <property type="match status" value="1"/>
</dbReference>
<feature type="active site" description="Proton acceptor" evidence="3">
    <location>
        <position position="132"/>
    </location>
</feature>
<gene>
    <name evidence="4" type="ORF">AMTR_s00085p00097760</name>
</gene>
<dbReference type="GO" id="GO:0016787">
    <property type="term" value="F:hydrolase activity"/>
    <property type="evidence" value="ECO:0007669"/>
    <property type="project" value="UniProtKB-KW"/>
</dbReference>
<sequence length="266" mass="29580">MNLCAIIVHISCAHYEGLPILLHSFPDYTKGRSQQSVACEYHCMQTEPGLDKYVSNVSGLAAALEPLLHWAGNIVPSKKHKTTPIFVLATAGLRRLPSEDGSWVLENVEYIINRYGFMHQRSWIRILDGREEAYYGWLAVNYKMGRLGSSLDKPTFGALDLGGSSLEVVLEKGEVEENQHFLRSQIGLVGHNLLAYSLPSYGLNEAFERSLVLLSKEQSLKKSSSGKLELRHPCLNLGYMEKYTCNSCNVMPKANAQLNSSGSSQI</sequence>
<comment type="similarity">
    <text evidence="1">Belongs to the GDA1/CD39 NTPase family.</text>
</comment>
<accession>W1P547</accession>
<dbReference type="Gene3D" id="3.30.420.40">
    <property type="match status" value="1"/>
</dbReference>
<dbReference type="eggNOG" id="KOG1386">
    <property type="taxonomic scope" value="Eukaryota"/>
</dbReference>
<dbReference type="AlphaFoldDB" id="W1P547"/>
<keyword evidence="2" id="KW-0378">Hydrolase</keyword>
<dbReference type="OMA" id="HISCAHY"/>
<dbReference type="EMBL" id="KI394487">
    <property type="protein sequence ID" value="ERN02686.1"/>
    <property type="molecule type" value="Genomic_DNA"/>
</dbReference>
<evidence type="ECO:0000313" key="4">
    <source>
        <dbReference type="EMBL" id="ERN02686.1"/>
    </source>
</evidence>
<reference evidence="5" key="1">
    <citation type="journal article" date="2013" name="Science">
        <title>The Amborella genome and the evolution of flowering plants.</title>
        <authorList>
            <consortium name="Amborella Genome Project"/>
        </authorList>
    </citation>
    <scope>NUCLEOTIDE SEQUENCE [LARGE SCALE GENOMIC DNA]</scope>
</reference>
<organism evidence="4 5">
    <name type="scientific">Amborella trichopoda</name>
    <dbReference type="NCBI Taxonomy" id="13333"/>
    <lineage>
        <taxon>Eukaryota</taxon>
        <taxon>Viridiplantae</taxon>
        <taxon>Streptophyta</taxon>
        <taxon>Embryophyta</taxon>
        <taxon>Tracheophyta</taxon>
        <taxon>Spermatophyta</taxon>
        <taxon>Magnoliopsida</taxon>
        <taxon>Amborellales</taxon>
        <taxon>Amborellaceae</taxon>
        <taxon>Amborella</taxon>
    </lineage>
</organism>
<evidence type="ECO:0000256" key="3">
    <source>
        <dbReference type="PIRSR" id="PIRSR600407-1"/>
    </source>
</evidence>
<dbReference type="PANTHER" id="PTHR11782:SF92">
    <property type="entry name" value="APYRASE 7"/>
    <property type="match status" value="1"/>
</dbReference>
<dbReference type="Gramene" id="ERN02686">
    <property type="protein sequence ID" value="ERN02686"/>
    <property type="gene ID" value="AMTR_s00085p00097760"/>
</dbReference>
<keyword evidence="5" id="KW-1185">Reference proteome</keyword>
<evidence type="ECO:0000256" key="1">
    <source>
        <dbReference type="ARBA" id="ARBA00009283"/>
    </source>
</evidence>
<dbReference type="InterPro" id="IPR000407">
    <property type="entry name" value="GDA1_CD39_NTPase"/>
</dbReference>